<evidence type="ECO:0000256" key="1">
    <source>
        <dbReference type="SAM" id="MobiDB-lite"/>
    </source>
</evidence>
<dbReference type="WBParaSite" id="Pan_g8926.t1">
    <property type="protein sequence ID" value="Pan_g8926.t1"/>
    <property type="gene ID" value="Pan_g8926"/>
</dbReference>
<protein>
    <submittedName>
        <fullName evidence="3">Ovule protein</fullName>
    </submittedName>
</protein>
<evidence type="ECO:0000313" key="2">
    <source>
        <dbReference type="Proteomes" id="UP000492821"/>
    </source>
</evidence>
<organism evidence="2 3">
    <name type="scientific">Panagrellus redivivus</name>
    <name type="common">Microworm</name>
    <dbReference type="NCBI Taxonomy" id="6233"/>
    <lineage>
        <taxon>Eukaryota</taxon>
        <taxon>Metazoa</taxon>
        <taxon>Ecdysozoa</taxon>
        <taxon>Nematoda</taxon>
        <taxon>Chromadorea</taxon>
        <taxon>Rhabditida</taxon>
        <taxon>Tylenchina</taxon>
        <taxon>Panagrolaimomorpha</taxon>
        <taxon>Panagrolaimoidea</taxon>
        <taxon>Panagrolaimidae</taxon>
        <taxon>Panagrellus</taxon>
    </lineage>
</organism>
<dbReference type="Proteomes" id="UP000492821">
    <property type="component" value="Unassembled WGS sequence"/>
</dbReference>
<dbReference type="AlphaFoldDB" id="A0A7E4WAK2"/>
<feature type="region of interest" description="Disordered" evidence="1">
    <location>
        <begin position="1"/>
        <end position="35"/>
    </location>
</feature>
<name>A0A7E4WAK2_PANRE</name>
<reference evidence="3" key="2">
    <citation type="submission" date="2020-10" db="UniProtKB">
        <authorList>
            <consortium name="WormBaseParasite"/>
        </authorList>
    </citation>
    <scope>IDENTIFICATION</scope>
</reference>
<sequence>MDPRLNRPKPMDGMNRSRNLMLKDRSYASRPSASDKVLSNRPIMANIEVSYACQSVNSNYNNPFIPILPRIADPPPAPVAVTVQRPPMPQVPNLQMPPK</sequence>
<keyword evidence="2" id="KW-1185">Reference proteome</keyword>
<reference evidence="2" key="1">
    <citation type="journal article" date="2013" name="Genetics">
        <title>The draft genome and transcriptome of Panagrellus redivivus are shaped by the harsh demands of a free-living lifestyle.</title>
        <authorList>
            <person name="Srinivasan J."/>
            <person name="Dillman A.R."/>
            <person name="Macchietto M.G."/>
            <person name="Heikkinen L."/>
            <person name="Lakso M."/>
            <person name="Fracchia K.M."/>
            <person name="Antoshechkin I."/>
            <person name="Mortazavi A."/>
            <person name="Wong G."/>
            <person name="Sternberg P.W."/>
        </authorList>
    </citation>
    <scope>NUCLEOTIDE SEQUENCE [LARGE SCALE GENOMIC DNA]</scope>
    <source>
        <strain evidence="2">MT8872</strain>
    </source>
</reference>
<accession>A0A7E4WAK2</accession>
<evidence type="ECO:0000313" key="3">
    <source>
        <dbReference type="WBParaSite" id="Pan_g8926.t1"/>
    </source>
</evidence>
<proteinExistence type="predicted"/>